<dbReference type="EMBL" id="BAAAQK010000032">
    <property type="protein sequence ID" value="GAA1880662.1"/>
    <property type="molecule type" value="Genomic_DNA"/>
</dbReference>
<gene>
    <name evidence="2" type="ORF">GCM10009836_72450</name>
</gene>
<protein>
    <submittedName>
        <fullName evidence="2">Uncharacterized protein</fullName>
    </submittedName>
</protein>
<organism evidence="2 3">
    <name type="scientific">Pseudonocardia ailaonensis</name>
    <dbReference type="NCBI Taxonomy" id="367279"/>
    <lineage>
        <taxon>Bacteria</taxon>
        <taxon>Bacillati</taxon>
        <taxon>Actinomycetota</taxon>
        <taxon>Actinomycetes</taxon>
        <taxon>Pseudonocardiales</taxon>
        <taxon>Pseudonocardiaceae</taxon>
        <taxon>Pseudonocardia</taxon>
    </lineage>
</organism>
<feature type="compositionally biased region" description="Low complexity" evidence="1">
    <location>
        <begin position="48"/>
        <end position="65"/>
    </location>
</feature>
<dbReference type="Proteomes" id="UP001500449">
    <property type="component" value="Unassembled WGS sequence"/>
</dbReference>
<feature type="compositionally biased region" description="Basic and acidic residues" evidence="1">
    <location>
        <begin position="66"/>
        <end position="75"/>
    </location>
</feature>
<evidence type="ECO:0000313" key="3">
    <source>
        <dbReference type="Proteomes" id="UP001500449"/>
    </source>
</evidence>
<name>A0ABN2NQ89_9PSEU</name>
<comment type="caution">
    <text evidence="2">The sequence shown here is derived from an EMBL/GenBank/DDBJ whole genome shotgun (WGS) entry which is preliminary data.</text>
</comment>
<feature type="compositionally biased region" description="Basic and acidic residues" evidence="1">
    <location>
        <begin position="1"/>
        <end position="10"/>
    </location>
</feature>
<reference evidence="2 3" key="1">
    <citation type="journal article" date="2019" name="Int. J. Syst. Evol. Microbiol.">
        <title>The Global Catalogue of Microorganisms (GCM) 10K type strain sequencing project: providing services to taxonomists for standard genome sequencing and annotation.</title>
        <authorList>
            <consortium name="The Broad Institute Genomics Platform"/>
            <consortium name="The Broad Institute Genome Sequencing Center for Infectious Disease"/>
            <person name="Wu L."/>
            <person name="Ma J."/>
        </authorList>
    </citation>
    <scope>NUCLEOTIDE SEQUENCE [LARGE SCALE GENOMIC DNA]</scope>
    <source>
        <strain evidence="2 3">JCM 16009</strain>
    </source>
</reference>
<accession>A0ABN2NQ89</accession>
<evidence type="ECO:0000256" key="1">
    <source>
        <dbReference type="SAM" id="MobiDB-lite"/>
    </source>
</evidence>
<feature type="region of interest" description="Disordered" evidence="1">
    <location>
        <begin position="1"/>
        <end position="162"/>
    </location>
</feature>
<evidence type="ECO:0000313" key="2">
    <source>
        <dbReference type="EMBL" id="GAA1880662.1"/>
    </source>
</evidence>
<feature type="compositionally biased region" description="Basic and acidic residues" evidence="1">
    <location>
        <begin position="89"/>
        <end position="110"/>
    </location>
</feature>
<keyword evidence="3" id="KW-1185">Reference proteome</keyword>
<proteinExistence type="predicted"/>
<sequence length="162" mass="16902">MAHEDDRPTCRDLGQGRADGGLGRGVDALGRLVEQQERAVGQQSSGEGHAAALPGGQPGAALAEGGVERKVERGEPGGPRHGVRGSVRMGEHDVAAHRAGEQHRALRNPRDAAPPPGRLDPREAGTAHRHRPGVRPAQPGQQVEERGLAAAARPGDAEDLPR</sequence>